<evidence type="ECO:0000256" key="1">
    <source>
        <dbReference type="ARBA" id="ARBA00004752"/>
    </source>
</evidence>
<evidence type="ECO:0000313" key="9">
    <source>
        <dbReference type="EMBL" id="MBM6877103.1"/>
    </source>
</evidence>
<dbReference type="InterPro" id="IPR050979">
    <property type="entry name" value="LD-transpeptidase"/>
</dbReference>
<keyword evidence="4 6" id="KW-0573">Peptidoglycan synthesis</keyword>
<keyword evidence="5 6" id="KW-0961">Cell wall biogenesis/degradation</keyword>
<evidence type="ECO:0000256" key="6">
    <source>
        <dbReference type="PROSITE-ProRule" id="PRU01373"/>
    </source>
</evidence>
<dbReference type="SUPFAM" id="SSF141523">
    <property type="entry name" value="L,D-transpeptidase catalytic domain-like"/>
    <property type="match status" value="1"/>
</dbReference>
<accession>A0ABS2G965</accession>
<dbReference type="Proteomes" id="UP000729290">
    <property type="component" value="Unassembled WGS sequence"/>
</dbReference>
<organism evidence="9 10">
    <name type="scientific">Anaerotignum lactatifermentans</name>
    <dbReference type="NCBI Taxonomy" id="160404"/>
    <lineage>
        <taxon>Bacteria</taxon>
        <taxon>Bacillati</taxon>
        <taxon>Bacillota</taxon>
        <taxon>Clostridia</taxon>
        <taxon>Lachnospirales</taxon>
        <taxon>Anaerotignaceae</taxon>
        <taxon>Anaerotignum</taxon>
    </lineage>
</organism>
<keyword evidence="7" id="KW-1133">Transmembrane helix</keyword>
<evidence type="ECO:0000256" key="7">
    <source>
        <dbReference type="SAM" id="Phobius"/>
    </source>
</evidence>
<name>A0ABS2G965_9FIRM</name>
<reference evidence="9 10" key="1">
    <citation type="journal article" date="2021" name="Sci. Rep.">
        <title>The distribution of antibiotic resistance genes in chicken gut microbiota commensals.</title>
        <authorList>
            <person name="Juricova H."/>
            <person name="Matiasovicova J."/>
            <person name="Kubasova T."/>
            <person name="Cejkova D."/>
            <person name="Rychlik I."/>
        </authorList>
    </citation>
    <scope>NUCLEOTIDE SEQUENCE [LARGE SCALE GENOMIC DNA]</scope>
    <source>
        <strain evidence="9 10">An431b</strain>
    </source>
</reference>
<evidence type="ECO:0000256" key="4">
    <source>
        <dbReference type="ARBA" id="ARBA00022984"/>
    </source>
</evidence>
<proteinExistence type="predicted"/>
<evidence type="ECO:0000259" key="8">
    <source>
        <dbReference type="PROSITE" id="PS52029"/>
    </source>
</evidence>
<feature type="transmembrane region" description="Helical" evidence="7">
    <location>
        <begin position="57"/>
        <end position="77"/>
    </location>
</feature>
<gene>
    <name evidence="9" type="ORF">H9X83_02875</name>
</gene>
<evidence type="ECO:0000313" key="10">
    <source>
        <dbReference type="Proteomes" id="UP000729290"/>
    </source>
</evidence>
<evidence type="ECO:0000256" key="5">
    <source>
        <dbReference type="ARBA" id="ARBA00023316"/>
    </source>
</evidence>
<protein>
    <submittedName>
        <fullName evidence="9">L,D-transpeptidase</fullName>
    </submittedName>
</protein>
<feature type="active site" description="Nucleophile" evidence="6">
    <location>
        <position position="188"/>
    </location>
</feature>
<dbReference type="PANTHER" id="PTHR30582">
    <property type="entry name" value="L,D-TRANSPEPTIDASE"/>
    <property type="match status" value="1"/>
</dbReference>
<dbReference type="PROSITE" id="PS52029">
    <property type="entry name" value="LD_TPASE"/>
    <property type="match status" value="1"/>
</dbReference>
<keyword evidence="10" id="KW-1185">Reference proteome</keyword>
<dbReference type="InterPro" id="IPR005490">
    <property type="entry name" value="LD_TPept_cat_dom"/>
</dbReference>
<feature type="active site" description="Proton donor/acceptor" evidence="6">
    <location>
        <position position="159"/>
    </location>
</feature>
<dbReference type="RefSeq" id="WP_205133019.1">
    <property type="nucleotide sequence ID" value="NZ_JACSNT010000003.1"/>
</dbReference>
<dbReference type="Gene3D" id="2.40.440.10">
    <property type="entry name" value="L,D-transpeptidase catalytic domain-like"/>
    <property type="match status" value="1"/>
</dbReference>
<sequence>MGKGWMLFRGIFKRKQRSPESMGHAERRRFQCEWSCFPEKTAGAVPLERAGSGKAGIFLRGICFFAVFFLCCGIYSVHSTRAEGFPYEIEVNLSKNVVTVYRADENGEYSLADRAFVCSVGKATPTGVFRTTDKYEWRALFGNVFGQYATRITGSILFHSVPYFEMYDKGSLEYLEYNKLGTTASMGCVRLTVEDAKWIYDNCPSGTTVRIVKDGAVPITPEEPVTIDVNNMELRGWDPTDPDLSNPWRSQLPDHARLEKLTVKNPETSFWLEAFYGGGSYYLKAEDAKMVFGYFEKNLLLPTSLSSSWKANDKLPFLYGEKSYEVEYCIYDGVPYYKLRDLADISGITISWSMEKNERTNILLQDNTFAGRWEKLIREGRRIEQAIEEIS</sequence>
<comment type="pathway">
    <text evidence="1 6">Cell wall biogenesis; peptidoglycan biosynthesis.</text>
</comment>
<keyword evidence="7" id="KW-0472">Membrane</keyword>
<keyword evidence="7" id="KW-0812">Transmembrane</keyword>
<dbReference type="PANTHER" id="PTHR30582:SF2">
    <property type="entry name" value="L,D-TRANSPEPTIDASE YCIB-RELATED"/>
    <property type="match status" value="1"/>
</dbReference>
<keyword evidence="3 6" id="KW-0133">Cell shape</keyword>
<keyword evidence="2" id="KW-0808">Transferase</keyword>
<evidence type="ECO:0000256" key="2">
    <source>
        <dbReference type="ARBA" id="ARBA00022679"/>
    </source>
</evidence>
<comment type="caution">
    <text evidence="9">The sequence shown here is derived from an EMBL/GenBank/DDBJ whole genome shotgun (WGS) entry which is preliminary data.</text>
</comment>
<dbReference type="EMBL" id="JACSNV010000003">
    <property type="protein sequence ID" value="MBM6877103.1"/>
    <property type="molecule type" value="Genomic_DNA"/>
</dbReference>
<dbReference type="Pfam" id="PF03734">
    <property type="entry name" value="YkuD"/>
    <property type="match status" value="1"/>
</dbReference>
<feature type="domain" description="L,D-TPase catalytic" evidence="8">
    <location>
        <begin position="87"/>
        <end position="212"/>
    </location>
</feature>
<dbReference type="CDD" id="cd16913">
    <property type="entry name" value="YkuD_like"/>
    <property type="match status" value="1"/>
</dbReference>
<dbReference type="InterPro" id="IPR038063">
    <property type="entry name" value="Transpep_catalytic_dom"/>
</dbReference>
<evidence type="ECO:0000256" key="3">
    <source>
        <dbReference type="ARBA" id="ARBA00022960"/>
    </source>
</evidence>